<dbReference type="Pfam" id="PF08240">
    <property type="entry name" value="ADH_N"/>
    <property type="match status" value="1"/>
</dbReference>
<evidence type="ECO:0000256" key="9">
    <source>
        <dbReference type="ARBA" id="ARBA00038963"/>
    </source>
</evidence>
<dbReference type="AlphaFoldDB" id="A0A1V0GSV4"/>
<keyword evidence="6" id="KW-0560">Oxidoreductase</keyword>
<feature type="domain" description="Enoyl reductase (ER)" evidence="11">
    <location>
        <begin position="13"/>
        <end position="322"/>
    </location>
</feature>
<dbReference type="Gene3D" id="3.40.50.720">
    <property type="entry name" value="NAD(P)-binding Rossmann-like Domain"/>
    <property type="match status" value="1"/>
</dbReference>
<name>A0A1V0GSV4_9RHOB</name>
<evidence type="ECO:0000256" key="8">
    <source>
        <dbReference type="ARBA" id="ARBA00023160"/>
    </source>
</evidence>
<dbReference type="SUPFAM" id="SSF50129">
    <property type="entry name" value="GroES-like"/>
    <property type="match status" value="1"/>
</dbReference>
<evidence type="ECO:0000256" key="2">
    <source>
        <dbReference type="ARBA" id="ARBA00022516"/>
    </source>
</evidence>
<evidence type="ECO:0000256" key="3">
    <source>
        <dbReference type="ARBA" id="ARBA00022832"/>
    </source>
</evidence>
<proteinExistence type="inferred from homology"/>
<dbReference type="PANTHER" id="PTHR43981">
    <property type="entry name" value="ENOYL-[ACYL-CARRIER-PROTEIN] REDUCTASE, MITOCHONDRIAL"/>
    <property type="match status" value="1"/>
</dbReference>
<evidence type="ECO:0000256" key="6">
    <source>
        <dbReference type="ARBA" id="ARBA00023002"/>
    </source>
</evidence>
<dbReference type="GO" id="GO:0006633">
    <property type="term" value="P:fatty acid biosynthetic process"/>
    <property type="evidence" value="ECO:0007669"/>
    <property type="project" value="UniProtKB-KW"/>
</dbReference>
<organism evidence="12 13">
    <name type="scientific">Paracoccus yeei</name>
    <dbReference type="NCBI Taxonomy" id="147645"/>
    <lineage>
        <taxon>Bacteria</taxon>
        <taxon>Pseudomonadati</taxon>
        <taxon>Pseudomonadota</taxon>
        <taxon>Alphaproteobacteria</taxon>
        <taxon>Rhodobacterales</taxon>
        <taxon>Paracoccaceae</taxon>
        <taxon>Paracoccus</taxon>
    </lineage>
</organism>
<dbReference type="InterPro" id="IPR020843">
    <property type="entry name" value="ER"/>
</dbReference>
<dbReference type="GO" id="GO:0141148">
    <property type="term" value="F:enoyl-[acyl-carrier-protein] reductase (NADPH) activity"/>
    <property type="evidence" value="ECO:0007669"/>
    <property type="project" value="UniProtKB-EC"/>
</dbReference>
<dbReference type="STRING" id="147645.A6J80_11420"/>
<dbReference type="PANTHER" id="PTHR43981:SF2">
    <property type="entry name" value="ENOYL-[ACYL-CARRIER-PROTEIN] REDUCTASE, MITOCHONDRIAL"/>
    <property type="match status" value="1"/>
</dbReference>
<keyword evidence="3" id="KW-0276">Fatty acid metabolism</keyword>
<evidence type="ECO:0000256" key="7">
    <source>
        <dbReference type="ARBA" id="ARBA00023098"/>
    </source>
</evidence>
<dbReference type="SUPFAM" id="SSF51735">
    <property type="entry name" value="NAD(P)-binding Rossmann-fold domains"/>
    <property type="match status" value="1"/>
</dbReference>
<dbReference type="InterPro" id="IPR036291">
    <property type="entry name" value="NAD(P)-bd_dom_sf"/>
</dbReference>
<evidence type="ECO:0000313" key="12">
    <source>
        <dbReference type="EMBL" id="ARC36898.1"/>
    </source>
</evidence>
<evidence type="ECO:0000256" key="4">
    <source>
        <dbReference type="ARBA" id="ARBA00022857"/>
    </source>
</evidence>
<dbReference type="EMBL" id="CP020442">
    <property type="protein sequence ID" value="ARC36898.1"/>
    <property type="molecule type" value="Genomic_DNA"/>
</dbReference>
<keyword evidence="4" id="KW-0521">NADP</keyword>
<dbReference type="KEGG" id="pye:A6J80_11420"/>
<dbReference type="EC" id="1.3.1.104" evidence="9"/>
<dbReference type="Gene3D" id="3.90.180.10">
    <property type="entry name" value="Medium-chain alcohol dehydrogenases, catalytic domain"/>
    <property type="match status" value="1"/>
</dbReference>
<dbReference type="InterPro" id="IPR051034">
    <property type="entry name" value="Mito_Enoyl-ACP_Reductase"/>
</dbReference>
<dbReference type="Proteomes" id="UP000191257">
    <property type="component" value="Chromosome"/>
</dbReference>
<reference evidence="12" key="1">
    <citation type="submission" date="2017-12" db="EMBL/GenBank/DDBJ databases">
        <title>FDA dAtabase for Regulatory Grade micrObial Sequences (FDA-ARGOS): Supporting development and validation of Infectious Disease Dx tests.</title>
        <authorList>
            <person name="Campos J."/>
            <person name="Goldberg B."/>
            <person name="Tallon L."/>
            <person name="Sadzewicz L."/>
            <person name="Sengamalay N."/>
            <person name="Ott S."/>
            <person name="Godinez A."/>
            <person name="Nagaraj S."/>
            <person name="Vyas G."/>
            <person name="Aluvathingal J."/>
            <person name="Nadendla S."/>
            <person name="Geyer C."/>
            <person name="Nandy P."/>
            <person name="Hobson J."/>
            <person name="Sichtig H."/>
        </authorList>
    </citation>
    <scope>NUCLEOTIDE SEQUENCE</scope>
    <source>
        <strain evidence="12">FDAARGOS_252</strain>
    </source>
</reference>
<keyword evidence="13" id="KW-1185">Reference proteome</keyword>
<dbReference type="InterPro" id="IPR013149">
    <property type="entry name" value="ADH-like_C"/>
</dbReference>
<sequence>MRSATHDSFGDPAAVLKLADGPAPEPGPGQVRIRVILSPIHNHDLWTVRGSYGYKPTLPAIGGSEAMGTVDALGDGVAGLRLGQRVAAAGLRGSWADYALAPAAGLVPLPDAITDEQGAQLIAMPFSAITLLGFLGVGPGDWFVQNAANGAVGKAVAMLARARGIHALNLVRRDAAVAEMQDLGLDALSTEGADWPDRVRAATGGAPIRAAVDSIGGKAAGALLSLLADEGLLVSFGSMTGGAMEISSGDLIFKQAVVRGFWGAKVSAAMPADERARLMGELIGLVADGALILPVGGIFGLDRIGDAVRASLAPGKAGKILLRP</sequence>
<gene>
    <name evidence="12" type="ORF">A6J80_11420</name>
</gene>
<evidence type="ECO:0000256" key="5">
    <source>
        <dbReference type="ARBA" id="ARBA00022946"/>
    </source>
</evidence>
<comment type="similarity">
    <text evidence="1">Belongs to the zinc-containing alcohol dehydrogenase family. Quinone oxidoreductase subfamily.</text>
</comment>
<keyword evidence="7" id="KW-0443">Lipid metabolism</keyword>
<keyword evidence="8" id="KW-0275">Fatty acid biosynthesis</keyword>
<comment type="catalytic activity">
    <reaction evidence="10">
        <text>a 2,3-saturated acyl-[ACP] + NADP(+) = a (2E)-enoyl-[ACP] + NADPH + H(+)</text>
        <dbReference type="Rhea" id="RHEA:22564"/>
        <dbReference type="Rhea" id="RHEA-COMP:9925"/>
        <dbReference type="Rhea" id="RHEA-COMP:9926"/>
        <dbReference type="ChEBI" id="CHEBI:15378"/>
        <dbReference type="ChEBI" id="CHEBI:57783"/>
        <dbReference type="ChEBI" id="CHEBI:58349"/>
        <dbReference type="ChEBI" id="CHEBI:78784"/>
        <dbReference type="ChEBI" id="CHEBI:78785"/>
        <dbReference type="EC" id="1.3.1.104"/>
    </reaction>
</comment>
<protein>
    <recommendedName>
        <fullName evidence="9">enoyl-[acyl-carrier-protein] reductase</fullName>
        <ecNumber evidence="9">1.3.1.104</ecNumber>
    </recommendedName>
</protein>
<accession>A0A1V0GSV4</accession>
<evidence type="ECO:0000256" key="1">
    <source>
        <dbReference type="ARBA" id="ARBA00010371"/>
    </source>
</evidence>
<dbReference type="InterPro" id="IPR013154">
    <property type="entry name" value="ADH-like_N"/>
</dbReference>
<keyword evidence="5" id="KW-0809">Transit peptide</keyword>
<dbReference type="SMART" id="SM00829">
    <property type="entry name" value="PKS_ER"/>
    <property type="match status" value="1"/>
</dbReference>
<evidence type="ECO:0000313" key="13">
    <source>
        <dbReference type="Proteomes" id="UP000191257"/>
    </source>
</evidence>
<dbReference type="eggNOG" id="COG0604">
    <property type="taxonomic scope" value="Bacteria"/>
</dbReference>
<dbReference type="InterPro" id="IPR011032">
    <property type="entry name" value="GroES-like_sf"/>
</dbReference>
<dbReference type="Pfam" id="PF00107">
    <property type="entry name" value="ADH_zinc_N"/>
    <property type="match status" value="1"/>
</dbReference>
<evidence type="ECO:0000259" key="11">
    <source>
        <dbReference type="SMART" id="SM00829"/>
    </source>
</evidence>
<evidence type="ECO:0000256" key="10">
    <source>
        <dbReference type="ARBA" id="ARBA00048843"/>
    </source>
</evidence>
<dbReference type="RefSeq" id="WP_080621579.1">
    <property type="nucleotide sequence ID" value="NZ_CAWMZI010000001.1"/>
</dbReference>
<dbReference type="CDD" id="cd08292">
    <property type="entry name" value="ETR_like_2"/>
    <property type="match status" value="1"/>
</dbReference>
<keyword evidence="2" id="KW-0444">Lipid biosynthesis</keyword>